<evidence type="ECO:0008006" key="4">
    <source>
        <dbReference type="Google" id="ProtNLM"/>
    </source>
</evidence>
<gene>
    <name evidence="2" type="ORF">F4559_003798</name>
</gene>
<dbReference type="RefSeq" id="WP_184670415.1">
    <property type="nucleotide sequence ID" value="NZ_BAABAI010000024.1"/>
</dbReference>
<dbReference type="PROSITE" id="PS51257">
    <property type="entry name" value="PROKAR_LIPOPROTEIN"/>
    <property type="match status" value="1"/>
</dbReference>
<sequence>MRGHVIVVLAAVLVGCGATAPPLPDGLVLRAQQLVGMPSPDPGRLPEFSLYGDGTVLRPGPDRGALHTLEAVKATAAQTREFYDRAHGVGLDADQEILNPDVVDGYSQVFVLVSGGHRYVTEADNPDESSDLVAFHETLHVEGRAEPYRPQRIAAVAWGSAPAEGARPWPWGTFDEGGCLILDADQATAVATSVPAHTPWLVGGREVLVVFRPLLPDESTCADLDYGR</sequence>
<keyword evidence="1" id="KW-0732">Signal</keyword>
<comment type="caution">
    <text evidence="2">The sequence shown here is derived from an EMBL/GenBank/DDBJ whole genome shotgun (WGS) entry which is preliminary data.</text>
</comment>
<feature type="chain" id="PRO_5031028102" description="Lipoprotein" evidence="1">
    <location>
        <begin position="21"/>
        <end position="228"/>
    </location>
</feature>
<evidence type="ECO:0000313" key="2">
    <source>
        <dbReference type="EMBL" id="MBB4966439.1"/>
    </source>
</evidence>
<proteinExistence type="predicted"/>
<name>A0A7W7WWJ4_9PSEU</name>
<accession>A0A7W7WWJ4</accession>
<evidence type="ECO:0000313" key="3">
    <source>
        <dbReference type="Proteomes" id="UP000542674"/>
    </source>
</evidence>
<feature type="signal peptide" evidence="1">
    <location>
        <begin position="1"/>
        <end position="20"/>
    </location>
</feature>
<dbReference type="EMBL" id="JACHJS010000001">
    <property type="protein sequence ID" value="MBB4966439.1"/>
    <property type="molecule type" value="Genomic_DNA"/>
</dbReference>
<protein>
    <recommendedName>
        <fullName evidence="4">Lipoprotein</fullName>
    </recommendedName>
</protein>
<dbReference type="Proteomes" id="UP000542674">
    <property type="component" value="Unassembled WGS sequence"/>
</dbReference>
<reference evidence="2 3" key="1">
    <citation type="submission" date="2020-08" db="EMBL/GenBank/DDBJ databases">
        <title>Sequencing the genomes of 1000 actinobacteria strains.</title>
        <authorList>
            <person name="Klenk H.-P."/>
        </authorList>
    </citation>
    <scope>NUCLEOTIDE SEQUENCE [LARGE SCALE GENOMIC DNA]</scope>
    <source>
        <strain evidence="2 3">DSM 45084</strain>
    </source>
</reference>
<evidence type="ECO:0000256" key="1">
    <source>
        <dbReference type="SAM" id="SignalP"/>
    </source>
</evidence>
<organism evidence="2 3">
    <name type="scientific">Saccharothrix violaceirubra</name>
    <dbReference type="NCBI Taxonomy" id="413306"/>
    <lineage>
        <taxon>Bacteria</taxon>
        <taxon>Bacillati</taxon>
        <taxon>Actinomycetota</taxon>
        <taxon>Actinomycetes</taxon>
        <taxon>Pseudonocardiales</taxon>
        <taxon>Pseudonocardiaceae</taxon>
        <taxon>Saccharothrix</taxon>
    </lineage>
</organism>
<keyword evidence="3" id="KW-1185">Reference proteome</keyword>
<dbReference type="AlphaFoldDB" id="A0A7W7WWJ4"/>